<name>A0A5R9GBF9_9BACL</name>
<dbReference type="Proteomes" id="UP000309676">
    <property type="component" value="Unassembled WGS sequence"/>
</dbReference>
<dbReference type="InterPro" id="IPR009057">
    <property type="entry name" value="Homeodomain-like_sf"/>
</dbReference>
<dbReference type="RefSeq" id="WP_138191275.1">
    <property type="nucleotide sequence ID" value="NZ_VCIW01000001.1"/>
</dbReference>
<proteinExistence type="predicted"/>
<dbReference type="InterPro" id="IPR037923">
    <property type="entry name" value="HTH-like"/>
</dbReference>
<evidence type="ECO:0000256" key="1">
    <source>
        <dbReference type="ARBA" id="ARBA00023015"/>
    </source>
</evidence>
<keyword evidence="2" id="KW-0238">DNA-binding</keyword>
<accession>A0A5R9GBF9</accession>
<dbReference type="PANTHER" id="PTHR43280:SF30">
    <property type="entry name" value="MMSAB OPERON REGULATORY PROTEIN"/>
    <property type="match status" value="1"/>
</dbReference>
<dbReference type="PANTHER" id="PTHR43280">
    <property type="entry name" value="ARAC-FAMILY TRANSCRIPTIONAL REGULATOR"/>
    <property type="match status" value="1"/>
</dbReference>
<dbReference type="Gene3D" id="1.10.10.60">
    <property type="entry name" value="Homeodomain-like"/>
    <property type="match status" value="2"/>
</dbReference>
<dbReference type="Pfam" id="PF12833">
    <property type="entry name" value="HTH_18"/>
    <property type="match status" value="1"/>
</dbReference>
<evidence type="ECO:0000259" key="4">
    <source>
        <dbReference type="PROSITE" id="PS01124"/>
    </source>
</evidence>
<dbReference type="SUPFAM" id="SSF46689">
    <property type="entry name" value="Homeodomain-like"/>
    <property type="match status" value="2"/>
</dbReference>
<dbReference type="SUPFAM" id="SSF51215">
    <property type="entry name" value="Regulatory protein AraC"/>
    <property type="match status" value="1"/>
</dbReference>
<dbReference type="GO" id="GO:0043565">
    <property type="term" value="F:sequence-specific DNA binding"/>
    <property type="evidence" value="ECO:0007669"/>
    <property type="project" value="InterPro"/>
</dbReference>
<dbReference type="InterPro" id="IPR020449">
    <property type="entry name" value="Tscrpt_reg_AraC-type_HTH"/>
</dbReference>
<evidence type="ECO:0000313" key="5">
    <source>
        <dbReference type="EMBL" id="TLS53802.1"/>
    </source>
</evidence>
<dbReference type="OrthoDB" id="2541027at2"/>
<dbReference type="InterPro" id="IPR018060">
    <property type="entry name" value="HTH_AraC"/>
</dbReference>
<dbReference type="InterPro" id="IPR018062">
    <property type="entry name" value="HTH_AraC-typ_CS"/>
</dbReference>
<dbReference type="EMBL" id="VCIW01000001">
    <property type="protein sequence ID" value="TLS53802.1"/>
    <property type="molecule type" value="Genomic_DNA"/>
</dbReference>
<evidence type="ECO:0000256" key="2">
    <source>
        <dbReference type="ARBA" id="ARBA00023125"/>
    </source>
</evidence>
<keyword evidence="1" id="KW-0805">Transcription regulation</keyword>
<feature type="domain" description="HTH araC/xylS-type" evidence="4">
    <location>
        <begin position="167"/>
        <end position="265"/>
    </location>
</feature>
<keyword evidence="3" id="KW-0804">Transcription</keyword>
<evidence type="ECO:0000256" key="3">
    <source>
        <dbReference type="ARBA" id="ARBA00023163"/>
    </source>
</evidence>
<protein>
    <submittedName>
        <fullName evidence="5">Helix-turn-helix transcriptional regulator</fullName>
    </submittedName>
</protein>
<sequence>MSSAGFPTIHYAGDITKKPGTGLGPRTIEDYELLYFTSGTKGVYVAEGETVPLDVPCFLVCRPGERHEYVYDRDVASRHLFIHFGFEDAPEAKPALPYLEVGGICRIPSDNELLIGMMKQLIYLSYALPERMSERAGSMLLALLLELNGELAQPMPPEGEAMPQQIVRAIQVMEDHLHEPLKVEAIARRVGWSHEHFSRSFALHTGRTPREMLLQLRIERACQLLMDEGRSIKQVAFEVGFADENYFSRMFKEVKGTTATAYRKRYANPLYRDLAPIHAVDSRYPINRVFLVNGGTKS</sequence>
<gene>
    <name evidence="5" type="ORF">FE782_00105</name>
</gene>
<organism evidence="5 6">
    <name type="scientific">Paenibacillus antri</name>
    <dbReference type="NCBI Taxonomy" id="2582848"/>
    <lineage>
        <taxon>Bacteria</taxon>
        <taxon>Bacillati</taxon>
        <taxon>Bacillota</taxon>
        <taxon>Bacilli</taxon>
        <taxon>Bacillales</taxon>
        <taxon>Paenibacillaceae</taxon>
        <taxon>Paenibacillus</taxon>
    </lineage>
</organism>
<dbReference type="SMART" id="SM00342">
    <property type="entry name" value="HTH_ARAC"/>
    <property type="match status" value="1"/>
</dbReference>
<dbReference type="PROSITE" id="PS00041">
    <property type="entry name" value="HTH_ARAC_FAMILY_1"/>
    <property type="match status" value="1"/>
</dbReference>
<dbReference type="PROSITE" id="PS01124">
    <property type="entry name" value="HTH_ARAC_FAMILY_2"/>
    <property type="match status" value="1"/>
</dbReference>
<dbReference type="PRINTS" id="PR00032">
    <property type="entry name" value="HTHARAC"/>
</dbReference>
<reference evidence="5 6" key="1">
    <citation type="submission" date="2019-05" db="EMBL/GenBank/DDBJ databases">
        <authorList>
            <person name="Narsing Rao M.P."/>
            <person name="Li W.J."/>
        </authorList>
    </citation>
    <scope>NUCLEOTIDE SEQUENCE [LARGE SCALE GENOMIC DNA]</scope>
    <source>
        <strain evidence="5 6">SYSU_K30003</strain>
    </source>
</reference>
<keyword evidence="6" id="KW-1185">Reference proteome</keyword>
<comment type="caution">
    <text evidence="5">The sequence shown here is derived from an EMBL/GenBank/DDBJ whole genome shotgun (WGS) entry which is preliminary data.</text>
</comment>
<dbReference type="AlphaFoldDB" id="A0A5R9GBF9"/>
<dbReference type="GO" id="GO:0003700">
    <property type="term" value="F:DNA-binding transcription factor activity"/>
    <property type="evidence" value="ECO:0007669"/>
    <property type="project" value="InterPro"/>
</dbReference>
<evidence type="ECO:0000313" key="6">
    <source>
        <dbReference type="Proteomes" id="UP000309676"/>
    </source>
</evidence>